<keyword evidence="5 10" id="KW-0472">Membrane</keyword>
<feature type="transmembrane region" description="Helical" evidence="10">
    <location>
        <begin position="128"/>
        <end position="153"/>
    </location>
</feature>
<feature type="region of interest" description="Disordered" evidence="9">
    <location>
        <begin position="206"/>
        <end position="260"/>
    </location>
</feature>
<dbReference type="Pfam" id="PF11970">
    <property type="entry name" value="GPR_Gpa2_C"/>
    <property type="match status" value="1"/>
</dbReference>
<dbReference type="InterPro" id="IPR017452">
    <property type="entry name" value="GPCR_Rhodpsn_7TM"/>
</dbReference>
<gene>
    <name evidence="13" type="ORF">TWF106_003839</name>
    <name evidence="14" type="ORF">TWF191_008991</name>
</gene>
<dbReference type="InterPro" id="IPR017981">
    <property type="entry name" value="GPCR_2-like_7TM"/>
</dbReference>
<dbReference type="GO" id="GO:0007166">
    <property type="term" value="P:cell surface receptor signaling pathway"/>
    <property type="evidence" value="ECO:0007669"/>
    <property type="project" value="InterPro"/>
</dbReference>
<dbReference type="AlphaFoldDB" id="A0A6G1M486"/>
<evidence type="ECO:0000256" key="4">
    <source>
        <dbReference type="ARBA" id="ARBA00023040"/>
    </source>
</evidence>
<dbReference type="EMBL" id="WIPF01000063">
    <property type="protein sequence ID" value="KAF3216503.1"/>
    <property type="molecule type" value="Genomic_DNA"/>
</dbReference>
<name>A0A6G1M486_ORBOL</name>
<comment type="caution">
    <text evidence="14">The sequence shown here is derived from an EMBL/GenBank/DDBJ whole genome shotgun (WGS) entry which is preliminary data.</text>
</comment>
<keyword evidence="2 10" id="KW-0812">Transmembrane</keyword>
<accession>A0A6G1M486</accession>
<keyword evidence="6" id="KW-0675">Receptor</keyword>
<evidence type="ECO:0000256" key="3">
    <source>
        <dbReference type="ARBA" id="ARBA00022989"/>
    </source>
</evidence>
<evidence type="ECO:0000313" key="16">
    <source>
        <dbReference type="Proteomes" id="UP000483672"/>
    </source>
</evidence>
<sequence length="403" mass="44861">MQPFGDAWSQHHLAGVVLAGSVLSIVGSLYMILGFFFLRECRSFRHKLILGLAVSDLLLALNFFIPSLSMITGREISSPWNEGFCSANGFLMQLFFAQIDVWQISIALITLLMLSGPSMVLKWIRENVWAVWLFPWLVSLIAAFFAFGFWDYANVGGFCWLGSRNIRLYFNYIPRWIVIFVCLVIYIAVYRLILHARRRANIQKTYRGRASDRAPPQPVTTTAPATNPESEKVNPDEISSGNGSSSLDTSRSGSSTSFTQTVHDPAVAGQIQTAAERAQEEAEQQKQVRKIAIQMISYPLAYAVLWAIPTVVMIIQVARGGEGVSIHVEGLAKMLLVFNGFVDAHVYGFNERTAMGWRQRIRPAAQENDEEAAGASASGGVHEVVSRPEPTLKNPNVWQQNMV</sequence>
<feature type="transmembrane region" description="Helical" evidence="10">
    <location>
        <begin position="12"/>
        <end position="36"/>
    </location>
</feature>
<dbReference type="PANTHER" id="PTHR23112:SF0">
    <property type="entry name" value="TRANSMEMBRANE PROTEIN 116"/>
    <property type="match status" value="1"/>
</dbReference>
<dbReference type="Gene3D" id="1.20.1070.10">
    <property type="entry name" value="Rhodopsin 7-helix transmembrane proteins"/>
    <property type="match status" value="1"/>
</dbReference>
<feature type="compositionally biased region" description="Low complexity" evidence="9">
    <location>
        <begin position="373"/>
        <end position="383"/>
    </location>
</feature>
<evidence type="ECO:0000256" key="5">
    <source>
        <dbReference type="ARBA" id="ARBA00023136"/>
    </source>
</evidence>
<evidence type="ECO:0000256" key="6">
    <source>
        <dbReference type="ARBA" id="ARBA00023170"/>
    </source>
</evidence>
<keyword evidence="8" id="KW-0175">Coiled coil</keyword>
<dbReference type="PANTHER" id="PTHR23112">
    <property type="entry name" value="G PROTEIN-COUPLED RECEPTOR 157-RELATED"/>
    <property type="match status" value="1"/>
</dbReference>
<feature type="transmembrane region" description="Helical" evidence="10">
    <location>
        <begin position="330"/>
        <end position="350"/>
    </location>
</feature>
<dbReference type="SUPFAM" id="SSF81321">
    <property type="entry name" value="Family A G protein-coupled receptor-like"/>
    <property type="match status" value="1"/>
</dbReference>
<keyword evidence="7" id="KW-0807">Transducer</keyword>
<reference evidence="15 16" key="1">
    <citation type="submission" date="2019-06" db="EMBL/GenBank/DDBJ databases">
        <authorList>
            <person name="Palmer J.M."/>
        </authorList>
    </citation>
    <scope>NUCLEOTIDE SEQUENCE [LARGE SCALE GENOMIC DNA]</scope>
    <source>
        <strain evidence="13 15">TWF106</strain>
        <strain evidence="14 16">TWF191</strain>
    </source>
</reference>
<evidence type="ECO:0000256" key="7">
    <source>
        <dbReference type="ARBA" id="ARBA00023224"/>
    </source>
</evidence>
<evidence type="ECO:0000256" key="2">
    <source>
        <dbReference type="ARBA" id="ARBA00022692"/>
    </source>
</evidence>
<evidence type="ECO:0000256" key="1">
    <source>
        <dbReference type="ARBA" id="ARBA00004141"/>
    </source>
</evidence>
<feature type="coiled-coil region" evidence="8">
    <location>
        <begin position="268"/>
        <end position="295"/>
    </location>
</feature>
<dbReference type="Pfam" id="PF11710">
    <property type="entry name" value="Git3"/>
    <property type="match status" value="1"/>
</dbReference>
<feature type="transmembrane region" description="Helical" evidence="10">
    <location>
        <begin position="173"/>
        <end position="194"/>
    </location>
</feature>
<evidence type="ECO:0000256" key="8">
    <source>
        <dbReference type="SAM" id="Coils"/>
    </source>
</evidence>
<feature type="transmembrane region" description="Helical" evidence="10">
    <location>
        <begin position="48"/>
        <end position="71"/>
    </location>
</feature>
<dbReference type="PROSITE" id="PS50262">
    <property type="entry name" value="G_PROTEIN_RECEP_F1_2"/>
    <property type="match status" value="1"/>
</dbReference>
<feature type="domain" description="G-protein coupled receptors family 2 profile 2" evidence="11">
    <location>
        <begin position="13"/>
        <end position="198"/>
    </location>
</feature>
<dbReference type="InterPro" id="IPR022340">
    <property type="entry name" value="GPCR_GCR1_put"/>
</dbReference>
<feature type="transmembrane region" description="Helical" evidence="10">
    <location>
        <begin position="91"/>
        <end position="116"/>
    </location>
</feature>
<evidence type="ECO:0000259" key="11">
    <source>
        <dbReference type="PROSITE" id="PS50261"/>
    </source>
</evidence>
<evidence type="ECO:0000256" key="9">
    <source>
        <dbReference type="SAM" id="MobiDB-lite"/>
    </source>
</evidence>
<proteinExistence type="predicted"/>
<organism evidence="14 16">
    <name type="scientific">Orbilia oligospora</name>
    <name type="common">Nematode-trapping fungus</name>
    <name type="synonym">Arthrobotrys oligospora</name>
    <dbReference type="NCBI Taxonomy" id="2813651"/>
    <lineage>
        <taxon>Eukaryota</taxon>
        <taxon>Fungi</taxon>
        <taxon>Dikarya</taxon>
        <taxon>Ascomycota</taxon>
        <taxon>Pezizomycotina</taxon>
        <taxon>Orbiliomycetes</taxon>
        <taxon>Orbiliales</taxon>
        <taxon>Orbiliaceae</taxon>
        <taxon>Orbilia</taxon>
    </lineage>
</organism>
<dbReference type="Proteomes" id="UP000472727">
    <property type="component" value="Unassembled WGS sequence"/>
</dbReference>
<comment type="subcellular location">
    <subcellularLocation>
        <location evidence="1">Membrane</location>
        <topology evidence="1">Multi-pass membrane protein</topology>
    </subcellularLocation>
</comment>
<feature type="compositionally biased region" description="Low complexity" evidence="9">
    <location>
        <begin position="239"/>
        <end position="259"/>
    </location>
</feature>
<evidence type="ECO:0000259" key="12">
    <source>
        <dbReference type="PROSITE" id="PS50262"/>
    </source>
</evidence>
<dbReference type="EMBL" id="WIWS01000189">
    <property type="protein sequence ID" value="KAF3199346.1"/>
    <property type="molecule type" value="Genomic_DNA"/>
</dbReference>
<evidence type="ECO:0000313" key="13">
    <source>
        <dbReference type="EMBL" id="KAF3199346.1"/>
    </source>
</evidence>
<evidence type="ECO:0000256" key="10">
    <source>
        <dbReference type="SAM" id="Phobius"/>
    </source>
</evidence>
<keyword evidence="3 10" id="KW-1133">Transmembrane helix</keyword>
<feature type="region of interest" description="Disordered" evidence="9">
    <location>
        <begin position="365"/>
        <end position="403"/>
    </location>
</feature>
<feature type="compositionally biased region" description="Polar residues" evidence="9">
    <location>
        <begin position="393"/>
        <end position="403"/>
    </location>
</feature>
<dbReference type="GO" id="GO:0004930">
    <property type="term" value="F:G protein-coupled receptor activity"/>
    <property type="evidence" value="ECO:0007669"/>
    <property type="project" value="UniProtKB-KW"/>
</dbReference>
<dbReference type="Proteomes" id="UP000483672">
    <property type="component" value="Unassembled WGS sequence"/>
</dbReference>
<evidence type="ECO:0008006" key="17">
    <source>
        <dbReference type="Google" id="ProtNLM"/>
    </source>
</evidence>
<dbReference type="InterPro" id="IPR022343">
    <property type="entry name" value="GCR1-cAMP_receptor"/>
</dbReference>
<evidence type="ECO:0000313" key="15">
    <source>
        <dbReference type="Proteomes" id="UP000472727"/>
    </source>
</evidence>
<keyword evidence="4" id="KW-0297">G-protein coupled receptor</keyword>
<dbReference type="InterPro" id="IPR023041">
    <property type="entry name" value="Glucose_rcpt_Git3-like_N"/>
</dbReference>
<protein>
    <recommendedName>
        <fullName evidence="17">G-protein coupled receptors family 1 profile domain-containing protein</fullName>
    </recommendedName>
</protein>
<dbReference type="PRINTS" id="PR02001">
    <property type="entry name" value="GCR1CAMPR"/>
</dbReference>
<feature type="domain" description="G-protein coupled receptors family 1 profile" evidence="12">
    <location>
        <begin position="27"/>
        <end position="347"/>
    </location>
</feature>
<dbReference type="PROSITE" id="PS50261">
    <property type="entry name" value="G_PROTEIN_RECEP_F2_4"/>
    <property type="match status" value="1"/>
</dbReference>
<feature type="transmembrane region" description="Helical" evidence="10">
    <location>
        <begin position="296"/>
        <end position="318"/>
    </location>
</feature>
<dbReference type="GO" id="GO:0005886">
    <property type="term" value="C:plasma membrane"/>
    <property type="evidence" value="ECO:0007669"/>
    <property type="project" value="TreeGrafter"/>
</dbReference>
<dbReference type="InterPro" id="IPR022596">
    <property type="entry name" value="GPR1/2/3_C"/>
</dbReference>
<dbReference type="GO" id="GO:0007189">
    <property type="term" value="P:adenylate cyclase-activating G protein-coupled receptor signaling pathway"/>
    <property type="evidence" value="ECO:0007669"/>
    <property type="project" value="TreeGrafter"/>
</dbReference>
<evidence type="ECO:0000313" key="14">
    <source>
        <dbReference type="EMBL" id="KAF3216503.1"/>
    </source>
</evidence>
<dbReference type="PRINTS" id="PR02000">
    <property type="entry name" value="GCR1PLANT"/>
</dbReference>